<gene>
    <name evidence="1" type="ORF">NBG4_200010</name>
</gene>
<reference evidence="2" key="1">
    <citation type="submission" date="2018-03" db="EMBL/GenBank/DDBJ databases">
        <authorList>
            <person name="Zecchin S."/>
        </authorList>
    </citation>
    <scope>NUCLEOTIDE SEQUENCE [LARGE SCALE GENOMIC DNA]</scope>
</reference>
<evidence type="ECO:0000313" key="2">
    <source>
        <dbReference type="Proteomes" id="UP000245125"/>
    </source>
</evidence>
<protein>
    <submittedName>
        <fullName evidence="1">Uncharacterized protein</fullName>
    </submittedName>
</protein>
<name>A0A2U3QFW2_9BACT</name>
<accession>A0A2U3QFW2</accession>
<dbReference type="Proteomes" id="UP000245125">
    <property type="component" value="Unassembled WGS sequence"/>
</dbReference>
<dbReference type="GO" id="GO:0005975">
    <property type="term" value="P:carbohydrate metabolic process"/>
    <property type="evidence" value="ECO:0007669"/>
    <property type="project" value="InterPro"/>
</dbReference>
<evidence type="ECO:0000313" key="1">
    <source>
        <dbReference type="EMBL" id="SPQ00302.1"/>
    </source>
</evidence>
<proteinExistence type="predicted"/>
<dbReference type="EMBL" id="OUUY01000065">
    <property type="protein sequence ID" value="SPQ00302.1"/>
    <property type="molecule type" value="Genomic_DNA"/>
</dbReference>
<keyword evidence="2" id="KW-1185">Reference proteome</keyword>
<dbReference type="SUPFAM" id="SSF48208">
    <property type="entry name" value="Six-hairpin glycosidases"/>
    <property type="match status" value="1"/>
</dbReference>
<organism evidence="1 2">
    <name type="scientific">Candidatus Sulfobium mesophilum</name>
    <dbReference type="NCBI Taxonomy" id="2016548"/>
    <lineage>
        <taxon>Bacteria</taxon>
        <taxon>Pseudomonadati</taxon>
        <taxon>Nitrospirota</taxon>
        <taxon>Nitrospiria</taxon>
        <taxon>Nitrospirales</taxon>
        <taxon>Nitrospiraceae</taxon>
        <taxon>Candidatus Sulfobium</taxon>
    </lineage>
</organism>
<dbReference type="AlphaFoldDB" id="A0A2U3QFW2"/>
<dbReference type="InterPro" id="IPR008928">
    <property type="entry name" value="6-hairpin_glycosidase_sf"/>
</dbReference>
<sequence length="398" mass="45718">MRQEDTLKFNFARELMLEYASLSGLRPAQPNPQRYLWTDAFAACNFLTLYRETKDDQFRTLALDLVHQVHYYLGRHRNDDRRTGWISGLGEKEGAEHPAIGGLRIGKEMNERKPGEPYDEYLEWDRDGQYYHYLTKWMHALATVALATGDPVYTKWAIELAKTAHSRFAYAPSPRVRKLMYWKMSIDLSYPLVSSMGQHDPLDGLVTYCELQAQADQSEGQKDWLPLHDEITDISRICEEQQLITDDLLGIGSLLVDAFRISQLIVTGKFPRKSLLPEVLEAALSGLDYYSLTTASARRPADYRLAFRELGLSIGLHAIGQMQKLIDQHPGVFGRDPSIFTLLQRLIPHFSIQREIETFWLEHRNRESQGWLDHRLINMVMLATSLAPDCFLAPSVSK</sequence>